<feature type="signal peptide" evidence="15">
    <location>
        <begin position="1"/>
        <end position="28"/>
    </location>
</feature>
<evidence type="ECO:0000256" key="6">
    <source>
        <dbReference type="ARBA" id="ARBA00022676"/>
    </source>
</evidence>
<dbReference type="CDD" id="cd06223">
    <property type="entry name" value="PRTases_typeI"/>
    <property type="match status" value="1"/>
</dbReference>
<proteinExistence type="inferred from homology"/>
<keyword evidence="18" id="KW-1185">Reference proteome</keyword>
<dbReference type="Gene3D" id="3.40.50.2020">
    <property type="match status" value="1"/>
</dbReference>
<evidence type="ECO:0000256" key="14">
    <source>
        <dbReference type="ARBA" id="ARBA00079807"/>
    </source>
</evidence>
<dbReference type="EC" id="2.4.2.9" evidence="4"/>
<dbReference type="FunFam" id="3.40.50.2020:FF:000023">
    <property type="entry name" value="Probable uracil phosphoribosyltransferase"/>
    <property type="match status" value="1"/>
</dbReference>
<feature type="chain" id="PRO_5005218570" description="Uracil phosphoribosyltransferase" evidence="15">
    <location>
        <begin position="29"/>
        <end position="248"/>
    </location>
</feature>
<keyword evidence="6 17" id="KW-0328">Glycosyltransferase</keyword>
<organism evidence="17 18">
    <name type="scientific">Estrella lausannensis</name>
    <dbReference type="NCBI Taxonomy" id="483423"/>
    <lineage>
        <taxon>Bacteria</taxon>
        <taxon>Pseudomonadati</taxon>
        <taxon>Chlamydiota</taxon>
        <taxon>Chlamydiia</taxon>
        <taxon>Parachlamydiales</taxon>
        <taxon>Candidatus Criblamydiaceae</taxon>
        <taxon>Estrella</taxon>
    </lineage>
</organism>
<comment type="cofactor">
    <cofactor evidence="1">
        <name>Mg(2+)</name>
        <dbReference type="ChEBI" id="CHEBI:18420"/>
    </cofactor>
</comment>
<reference evidence="18" key="1">
    <citation type="submission" date="2015-06" db="EMBL/GenBank/DDBJ databases">
        <authorList>
            <person name="Bertelli C."/>
        </authorList>
    </citation>
    <scope>NUCLEOTIDE SEQUENCE [LARGE SCALE GENOMIC DNA]</scope>
    <source>
        <strain evidence="18">CRIB-30</strain>
    </source>
</reference>
<evidence type="ECO:0000256" key="12">
    <source>
        <dbReference type="ARBA" id="ARBA00056901"/>
    </source>
</evidence>
<evidence type="ECO:0000256" key="7">
    <source>
        <dbReference type="ARBA" id="ARBA00022679"/>
    </source>
</evidence>
<dbReference type="GO" id="GO:0004845">
    <property type="term" value="F:uracil phosphoribosyltransferase activity"/>
    <property type="evidence" value="ECO:0007669"/>
    <property type="project" value="UniProtKB-EC"/>
</dbReference>
<dbReference type="Proteomes" id="UP000220251">
    <property type="component" value="Unassembled WGS sequence"/>
</dbReference>
<evidence type="ECO:0000313" key="18">
    <source>
        <dbReference type="Proteomes" id="UP000220251"/>
    </source>
</evidence>
<keyword evidence="9" id="KW-0342">GTP-binding</keyword>
<keyword evidence="7 17" id="KW-0808">Transferase</keyword>
<evidence type="ECO:0000256" key="13">
    <source>
        <dbReference type="ARBA" id="ARBA00072146"/>
    </source>
</evidence>
<dbReference type="InterPro" id="IPR000836">
    <property type="entry name" value="PRTase_dom"/>
</dbReference>
<dbReference type="EMBL" id="CWGJ01000028">
    <property type="protein sequence ID" value="CRX39428.1"/>
    <property type="molecule type" value="Genomic_DNA"/>
</dbReference>
<evidence type="ECO:0000256" key="8">
    <source>
        <dbReference type="ARBA" id="ARBA00022741"/>
    </source>
</evidence>
<dbReference type="NCBIfam" id="NF001097">
    <property type="entry name" value="PRK00129.1"/>
    <property type="match status" value="1"/>
</dbReference>
<comment type="similarity">
    <text evidence="3">Belongs to the UPRTase family.</text>
</comment>
<dbReference type="InterPro" id="IPR029057">
    <property type="entry name" value="PRTase-like"/>
</dbReference>
<dbReference type="AlphaFoldDB" id="A0A0H5DSW6"/>
<evidence type="ECO:0000256" key="4">
    <source>
        <dbReference type="ARBA" id="ARBA00011894"/>
    </source>
</evidence>
<name>A0A0H5DSW6_9BACT</name>
<dbReference type="SUPFAM" id="SSF53271">
    <property type="entry name" value="PRTase-like"/>
    <property type="match status" value="1"/>
</dbReference>
<evidence type="ECO:0000313" key="17">
    <source>
        <dbReference type="EMBL" id="CRX39428.1"/>
    </source>
</evidence>
<dbReference type="OrthoDB" id="9781675at2"/>
<accession>A0A0H5DSW6</accession>
<evidence type="ECO:0000256" key="9">
    <source>
        <dbReference type="ARBA" id="ARBA00023134"/>
    </source>
</evidence>
<comment type="pathway">
    <text evidence="2">Pyrimidine metabolism; UMP biosynthesis via salvage pathway; UMP from uracil: step 1/1.</text>
</comment>
<evidence type="ECO:0000259" key="16">
    <source>
        <dbReference type="Pfam" id="PF14681"/>
    </source>
</evidence>
<comment type="catalytic activity">
    <reaction evidence="11">
        <text>UMP + diphosphate = 5-phospho-alpha-D-ribose 1-diphosphate + uracil</text>
        <dbReference type="Rhea" id="RHEA:13017"/>
        <dbReference type="ChEBI" id="CHEBI:17568"/>
        <dbReference type="ChEBI" id="CHEBI:33019"/>
        <dbReference type="ChEBI" id="CHEBI:57865"/>
        <dbReference type="ChEBI" id="CHEBI:58017"/>
        <dbReference type="EC" id="2.4.2.9"/>
    </reaction>
</comment>
<keyword evidence="15" id="KW-0732">Signal</keyword>
<feature type="domain" description="Phosphoribosyltransferase" evidence="16">
    <location>
        <begin position="50"/>
        <end position="247"/>
    </location>
</feature>
<evidence type="ECO:0000256" key="2">
    <source>
        <dbReference type="ARBA" id="ARBA00005180"/>
    </source>
</evidence>
<comment type="function">
    <text evidence="12">Catalyzes the conversion of uracil and 5-phospho-alpha-D-ribose 1-diphosphate (PRPP) to UMP and diphosphate.</text>
</comment>
<evidence type="ECO:0000256" key="15">
    <source>
        <dbReference type="SAM" id="SignalP"/>
    </source>
</evidence>
<evidence type="ECO:0000256" key="11">
    <source>
        <dbReference type="ARBA" id="ARBA00052919"/>
    </source>
</evidence>
<dbReference type="GO" id="GO:0005525">
    <property type="term" value="F:GTP binding"/>
    <property type="evidence" value="ECO:0007669"/>
    <property type="project" value="UniProtKB-KW"/>
</dbReference>
<dbReference type="Pfam" id="PF14681">
    <property type="entry name" value="UPRTase"/>
    <property type="match status" value="1"/>
</dbReference>
<evidence type="ECO:0000256" key="10">
    <source>
        <dbReference type="ARBA" id="ARBA00031082"/>
    </source>
</evidence>
<evidence type="ECO:0000256" key="1">
    <source>
        <dbReference type="ARBA" id="ARBA00001946"/>
    </source>
</evidence>
<keyword evidence="5" id="KW-0021">Allosteric enzyme</keyword>
<dbReference type="RefSeq" id="WP_098039295.1">
    <property type="nucleotide sequence ID" value="NZ_CWGJ01000028.1"/>
</dbReference>
<evidence type="ECO:0000256" key="5">
    <source>
        <dbReference type="ARBA" id="ARBA00022533"/>
    </source>
</evidence>
<evidence type="ECO:0000256" key="3">
    <source>
        <dbReference type="ARBA" id="ARBA00009516"/>
    </source>
</evidence>
<sequence>MKHILKSYKLKASLLAAVLSVVSLQSQAPSTTKTSISILKNNTPQSRYESILMTELRDKNSNKPKFRAAAFKLGSLLVNRAVECFETKNIVIETPLTAFEGESFSGSPELVSVMRSGDALLDVFITHFPDASVSKILVQRDEETASPKFFYMKLSPTIASGQPVIITEPMLATGGTLNMVLSLLKDKGVKEKNIIIASLCAAPEGLRYLEERYPDINVVVSALDERLNEKKYIVPGLGDFGDRFFGTK</sequence>
<keyword evidence="8" id="KW-0547">Nucleotide-binding</keyword>
<protein>
    <recommendedName>
        <fullName evidence="13">Uracil phosphoribosyltransferase</fullName>
        <ecNumber evidence="4">2.4.2.9</ecNumber>
    </recommendedName>
    <alternativeName>
        <fullName evidence="10">UMP pyrophosphorylase</fullName>
    </alternativeName>
    <alternativeName>
        <fullName evidence="14">UPRTase</fullName>
    </alternativeName>
</protein>
<gene>
    <name evidence="17" type="primary">upp5</name>
    <name evidence="17" type="ORF">ELAC_2107</name>
</gene>